<proteinExistence type="predicted"/>
<dbReference type="AlphaFoldDB" id="A0AAI9ZDQ0"/>
<protein>
    <submittedName>
        <fullName evidence="1">Uncharacterized protein</fullName>
    </submittedName>
</protein>
<accession>A0AAI9ZDQ0</accession>
<sequence>MILEPCLFLGGVLRVLVYTESDVCSLSDGIRVFLNYTFTGLKVRAYEFAYLLGYCLNVKKSEEGDKGLIYGLKKLTNAEN</sequence>
<organism evidence="1 2">
    <name type="scientific">Colletotrichum phormii</name>
    <dbReference type="NCBI Taxonomy" id="359342"/>
    <lineage>
        <taxon>Eukaryota</taxon>
        <taxon>Fungi</taxon>
        <taxon>Dikarya</taxon>
        <taxon>Ascomycota</taxon>
        <taxon>Pezizomycotina</taxon>
        <taxon>Sordariomycetes</taxon>
        <taxon>Hypocreomycetidae</taxon>
        <taxon>Glomerellales</taxon>
        <taxon>Glomerellaceae</taxon>
        <taxon>Colletotrichum</taxon>
        <taxon>Colletotrichum acutatum species complex</taxon>
    </lineage>
</organism>
<dbReference type="EMBL" id="JAHMHQ010000034">
    <property type="protein sequence ID" value="KAK1622640.1"/>
    <property type="molecule type" value="Genomic_DNA"/>
</dbReference>
<evidence type="ECO:0000313" key="2">
    <source>
        <dbReference type="Proteomes" id="UP001243989"/>
    </source>
</evidence>
<dbReference type="GeneID" id="85466740"/>
<keyword evidence="2" id="KW-1185">Reference proteome</keyword>
<comment type="caution">
    <text evidence="1">The sequence shown here is derived from an EMBL/GenBank/DDBJ whole genome shotgun (WGS) entry which is preliminary data.</text>
</comment>
<gene>
    <name evidence="1" type="ORF">BDP81DRAFT_145046</name>
</gene>
<dbReference type="RefSeq" id="XP_060438635.1">
    <property type="nucleotide sequence ID" value="XM_060581878.1"/>
</dbReference>
<dbReference type="Proteomes" id="UP001243989">
    <property type="component" value="Unassembled WGS sequence"/>
</dbReference>
<reference evidence="1" key="1">
    <citation type="submission" date="2021-06" db="EMBL/GenBank/DDBJ databases">
        <title>Comparative genomics, transcriptomics and evolutionary studies reveal genomic signatures of adaptation to plant cell wall in hemibiotrophic fungi.</title>
        <authorList>
            <consortium name="DOE Joint Genome Institute"/>
            <person name="Baroncelli R."/>
            <person name="Diaz J.F."/>
            <person name="Benocci T."/>
            <person name="Peng M."/>
            <person name="Battaglia E."/>
            <person name="Haridas S."/>
            <person name="Andreopoulos W."/>
            <person name="Labutti K."/>
            <person name="Pangilinan J."/>
            <person name="Floch G.L."/>
            <person name="Makela M.R."/>
            <person name="Henrissat B."/>
            <person name="Grigoriev I.V."/>
            <person name="Crouch J.A."/>
            <person name="De Vries R.P."/>
            <person name="Sukno S.A."/>
            <person name="Thon M.R."/>
        </authorList>
    </citation>
    <scope>NUCLEOTIDE SEQUENCE</scope>
    <source>
        <strain evidence="1">CBS 102054</strain>
    </source>
</reference>
<evidence type="ECO:0000313" key="1">
    <source>
        <dbReference type="EMBL" id="KAK1622640.1"/>
    </source>
</evidence>
<name>A0AAI9ZDQ0_9PEZI</name>